<protein>
    <recommendedName>
        <fullName evidence="5">Sortase</fullName>
    </recommendedName>
</protein>
<evidence type="ECO:0000256" key="1">
    <source>
        <dbReference type="ARBA" id="ARBA00022801"/>
    </source>
</evidence>
<dbReference type="Proteomes" id="UP000177418">
    <property type="component" value="Unassembled WGS sequence"/>
</dbReference>
<dbReference type="SUPFAM" id="SSF63817">
    <property type="entry name" value="Sortase"/>
    <property type="match status" value="1"/>
</dbReference>
<accession>A0A1F7JCJ0</accession>
<feature type="transmembrane region" description="Helical" evidence="2">
    <location>
        <begin position="21"/>
        <end position="43"/>
    </location>
</feature>
<evidence type="ECO:0008006" key="5">
    <source>
        <dbReference type="Google" id="ProtNLM"/>
    </source>
</evidence>
<dbReference type="InterPro" id="IPR023365">
    <property type="entry name" value="Sortase_dom-sf"/>
</dbReference>
<evidence type="ECO:0000313" key="4">
    <source>
        <dbReference type="Proteomes" id="UP000177418"/>
    </source>
</evidence>
<dbReference type="AlphaFoldDB" id="A0A1F7JCJ0"/>
<keyword evidence="2" id="KW-0472">Membrane</keyword>
<dbReference type="Pfam" id="PF04203">
    <property type="entry name" value="Sortase"/>
    <property type="match status" value="1"/>
</dbReference>
<name>A0A1F7JCJ0_9BACT</name>
<dbReference type="NCBIfam" id="TIGR01076">
    <property type="entry name" value="sortase_fam"/>
    <property type="match status" value="1"/>
</dbReference>
<organism evidence="3 4">
    <name type="scientific">Candidatus Roizmanbacteria bacterium RIFCSPLOWO2_02_FULL_36_11</name>
    <dbReference type="NCBI Taxonomy" id="1802071"/>
    <lineage>
        <taxon>Bacteria</taxon>
        <taxon>Candidatus Roizmaniibacteriota</taxon>
    </lineage>
</organism>
<reference evidence="3 4" key="1">
    <citation type="journal article" date="2016" name="Nat. Commun.">
        <title>Thousands of microbial genomes shed light on interconnected biogeochemical processes in an aquifer system.</title>
        <authorList>
            <person name="Anantharaman K."/>
            <person name="Brown C.T."/>
            <person name="Hug L.A."/>
            <person name="Sharon I."/>
            <person name="Castelle C.J."/>
            <person name="Probst A.J."/>
            <person name="Thomas B.C."/>
            <person name="Singh A."/>
            <person name="Wilkins M.J."/>
            <person name="Karaoz U."/>
            <person name="Brodie E.L."/>
            <person name="Williams K.H."/>
            <person name="Hubbard S.S."/>
            <person name="Banfield J.F."/>
        </authorList>
    </citation>
    <scope>NUCLEOTIDE SEQUENCE [LARGE SCALE GENOMIC DNA]</scope>
</reference>
<dbReference type="EMBL" id="MGAV01000021">
    <property type="protein sequence ID" value="OGK53295.1"/>
    <property type="molecule type" value="Genomic_DNA"/>
</dbReference>
<proteinExistence type="predicted"/>
<keyword evidence="2" id="KW-0812">Transmembrane</keyword>
<evidence type="ECO:0000313" key="3">
    <source>
        <dbReference type="EMBL" id="OGK53295.1"/>
    </source>
</evidence>
<comment type="caution">
    <text evidence="3">The sequence shown here is derived from an EMBL/GenBank/DDBJ whole genome shotgun (WGS) entry which is preliminary data.</text>
</comment>
<dbReference type="InterPro" id="IPR005754">
    <property type="entry name" value="Sortase"/>
</dbReference>
<dbReference type="Gene3D" id="2.40.260.10">
    <property type="entry name" value="Sortase"/>
    <property type="match status" value="1"/>
</dbReference>
<sequence>MALYVYKKKKENPHRRLITGISYSSMIIGSLFLFWSLYPILFFEMYSFINFRTKPTSPLPEYSSSFINTYNSVLGVSSILSTNLSDYTKAGVWFPSVAQKVSQDLKVKEYTLSIPRLNITNAKVIVGGDDLLKGLVHYAPKSLPGMIGNVAIFGHSLLPQLAKRGNDYRSIFTYLPSMERGDEIYSTVDGVAYEYKVVDIFVVNPNEISVLNQTDDDVYMSLITCVPPGTLNQRLVVKAKMDKL</sequence>
<evidence type="ECO:0000256" key="2">
    <source>
        <dbReference type="SAM" id="Phobius"/>
    </source>
</evidence>
<keyword evidence="2" id="KW-1133">Transmembrane helix</keyword>
<gene>
    <name evidence="3" type="ORF">A3H78_03250</name>
</gene>
<dbReference type="GO" id="GO:0016787">
    <property type="term" value="F:hydrolase activity"/>
    <property type="evidence" value="ECO:0007669"/>
    <property type="project" value="UniProtKB-KW"/>
</dbReference>
<keyword evidence="1" id="KW-0378">Hydrolase</keyword>